<feature type="compositionally biased region" description="Low complexity" evidence="1">
    <location>
        <begin position="195"/>
        <end position="214"/>
    </location>
</feature>
<evidence type="ECO:0000256" key="1">
    <source>
        <dbReference type="SAM" id="MobiDB-lite"/>
    </source>
</evidence>
<feature type="region of interest" description="Disordered" evidence="1">
    <location>
        <begin position="195"/>
        <end position="248"/>
    </location>
</feature>
<reference evidence="2 3" key="1">
    <citation type="submission" date="2016-06" db="EMBL/GenBank/DDBJ databases">
        <title>Evolution of pathogenesis and genome organization in the Tremellales.</title>
        <authorList>
            <person name="Cuomo C."/>
            <person name="Litvintseva A."/>
            <person name="Heitman J."/>
            <person name="Chen Y."/>
            <person name="Sun S."/>
            <person name="Springer D."/>
            <person name="Dromer F."/>
            <person name="Young S."/>
            <person name="Zeng Q."/>
            <person name="Chapman S."/>
            <person name="Gujja S."/>
            <person name="Saif S."/>
            <person name="Birren B."/>
        </authorList>
    </citation>
    <scope>NUCLEOTIDE SEQUENCE [LARGE SCALE GENOMIC DNA]</scope>
    <source>
        <strain evidence="2 3">ATCC 28783</strain>
    </source>
</reference>
<proteinExistence type="predicted"/>
<dbReference type="AlphaFoldDB" id="A0A4Q1BRV5"/>
<feature type="compositionally biased region" description="Acidic residues" evidence="1">
    <location>
        <begin position="271"/>
        <end position="282"/>
    </location>
</feature>
<keyword evidence="3" id="KW-1185">Reference proteome</keyword>
<feature type="compositionally biased region" description="Acidic residues" evidence="1">
    <location>
        <begin position="301"/>
        <end position="323"/>
    </location>
</feature>
<dbReference type="Proteomes" id="UP000289152">
    <property type="component" value="Unassembled WGS sequence"/>
</dbReference>
<evidence type="ECO:0000313" key="3">
    <source>
        <dbReference type="Proteomes" id="UP000289152"/>
    </source>
</evidence>
<accession>A0A4Q1BRV5</accession>
<comment type="caution">
    <text evidence="2">The sequence shown here is derived from an EMBL/GenBank/DDBJ whole genome shotgun (WGS) entry which is preliminary data.</text>
</comment>
<gene>
    <name evidence="2" type="ORF">M231_02117</name>
</gene>
<organism evidence="2 3">
    <name type="scientific">Tremella mesenterica</name>
    <name type="common">Jelly fungus</name>
    <dbReference type="NCBI Taxonomy" id="5217"/>
    <lineage>
        <taxon>Eukaryota</taxon>
        <taxon>Fungi</taxon>
        <taxon>Dikarya</taxon>
        <taxon>Basidiomycota</taxon>
        <taxon>Agaricomycotina</taxon>
        <taxon>Tremellomycetes</taxon>
        <taxon>Tremellales</taxon>
        <taxon>Tremellaceae</taxon>
        <taxon>Tremella</taxon>
    </lineage>
</organism>
<feature type="region of interest" description="Disordered" evidence="1">
    <location>
        <begin position="268"/>
        <end position="323"/>
    </location>
</feature>
<evidence type="ECO:0000313" key="2">
    <source>
        <dbReference type="EMBL" id="RXK40660.1"/>
    </source>
</evidence>
<protein>
    <submittedName>
        <fullName evidence="2">Uncharacterized protein</fullName>
    </submittedName>
</protein>
<sequence>MPSRKKPSLTNHGPEDLSLLSLADVRARIERNSHVLGLSLFSPTSPTSPIFVPSSRISHPTFTTPGIPLSVSPTGPDLINQNGLNDLNQHRVDGQGFVEDIRINEVDPVREKLLVARKTLLEREQELLLQIANDGVEKLDMNDAGPSRPKKSGQQRVLEEIRQKDKNLPEGGVLLPLDESFQLAQRDSDEATARRLASISLSSSTSVSAPSSSDSRSRATPNNPGPGIGLTPNLKHRSTPNTQRGGMLLDDYTRAQAQARMRTFMSHKPDDEDMFGYEEDSDAVGQSGRGERAYRAPGTGEEVDELGEDDEVWSEGNEDYLGG</sequence>
<dbReference type="OrthoDB" id="2596678at2759"/>
<dbReference type="VEuPathDB" id="FungiDB:TREMEDRAFT_61740"/>
<dbReference type="EMBL" id="SDIL01000016">
    <property type="protein sequence ID" value="RXK40660.1"/>
    <property type="molecule type" value="Genomic_DNA"/>
</dbReference>
<name>A0A4Q1BRV5_TREME</name>
<dbReference type="InParanoid" id="A0A4Q1BRV5"/>